<keyword evidence="1" id="KW-0175">Coiled coil</keyword>
<protein>
    <submittedName>
        <fullName evidence="2">Transposase</fullName>
    </submittedName>
</protein>
<dbReference type="Pfam" id="PF01527">
    <property type="entry name" value="HTH_Tnp_1"/>
    <property type="match status" value="1"/>
</dbReference>
<organism evidence="2 3">
    <name type="scientific">Lacipirellula limnantheis</name>
    <dbReference type="NCBI Taxonomy" id="2528024"/>
    <lineage>
        <taxon>Bacteria</taxon>
        <taxon>Pseudomonadati</taxon>
        <taxon>Planctomycetota</taxon>
        <taxon>Planctomycetia</taxon>
        <taxon>Pirellulales</taxon>
        <taxon>Lacipirellulaceae</taxon>
        <taxon>Lacipirellula</taxon>
    </lineage>
</organism>
<dbReference type="PANTHER" id="PTHR33609:SF1">
    <property type="entry name" value="TRANSPOSASE"/>
    <property type="match status" value="1"/>
</dbReference>
<keyword evidence="3" id="KW-1185">Reference proteome</keyword>
<dbReference type="GO" id="GO:0006313">
    <property type="term" value="P:DNA transposition"/>
    <property type="evidence" value="ECO:0007669"/>
    <property type="project" value="InterPro"/>
</dbReference>
<dbReference type="InterPro" id="IPR052546">
    <property type="entry name" value="Transposase_8_domain"/>
</dbReference>
<dbReference type="Proteomes" id="UP000317909">
    <property type="component" value="Chromosome"/>
</dbReference>
<evidence type="ECO:0000313" key="2">
    <source>
        <dbReference type="EMBL" id="QDT70976.1"/>
    </source>
</evidence>
<evidence type="ECO:0000313" key="3">
    <source>
        <dbReference type="Proteomes" id="UP000317909"/>
    </source>
</evidence>
<accession>A0A517TRH3</accession>
<dbReference type="Gene3D" id="1.10.10.60">
    <property type="entry name" value="Homeodomain-like"/>
    <property type="match status" value="1"/>
</dbReference>
<dbReference type="KEGG" id="llh:I41_01310"/>
<dbReference type="PANTHER" id="PTHR33609">
    <property type="entry name" value="LOW CALCIUM RESPONSE LOCUS PROTEIN S"/>
    <property type="match status" value="1"/>
</dbReference>
<dbReference type="SUPFAM" id="SSF46689">
    <property type="entry name" value="Homeodomain-like"/>
    <property type="match status" value="1"/>
</dbReference>
<dbReference type="InterPro" id="IPR009057">
    <property type="entry name" value="Homeodomain-like_sf"/>
</dbReference>
<dbReference type="AlphaFoldDB" id="A0A517TRH3"/>
<feature type="coiled-coil region" evidence="1">
    <location>
        <begin position="53"/>
        <end position="87"/>
    </location>
</feature>
<dbReference type="GO" id="GO:0004803">
    <property type="term" value="F:transposase activity"/>
    <property type="evidence" value="ECO:0007669"/>
    <property type="project" value="InterPro"/>
</dbReference>
<proteinExistence type="predicted"/>
<dbReference type="EMBL" id="CP036339">
    <property type="protein sequence ID" value="QDT70976.1"/>
    <property type="molecule type" value="Genomic_DNA"/>
</dbReference>
<dbReference type="InterPro" id="IPR002514">
    <property type="entry name" value="Transposase_8"/>
</dbReference>
<name>A0A517TRH3_9BACT</name>
<dbReference type="GO" id="GO:0003677">
    <property type="term" value="F:DNA binding"/>
    <property type="evidence" value="ECO:0007669"/>
    <property type="project" value="InterPro"/>
</dbReference>
<reference evidence="2 3" key="1">
    <citation type="submission" date="2019-02" db="EMBL/GenBank/DDBJ databases">
        <title>Deep-cultivation of Planctomycetes and their phenomic and genomic characterization uncovers novel biology.</title>
        <authorList>
            <person name="Wiegand S."/>
            <person name="Jogler M."/>
            <person name="Boedeker C."/>
            <person name="Pinto D."/>
            <person name="Vollmers J."/>
            <person name="Rivas-Marin E."/>
            <person name="Kohn T."/>
            <person name="Peeters S.H."/>
            <person name="Heuer A."/>
            <person name="Rast P."/>
            <person name="Oberbeckmann S."/>
            <person name="Bunk B."/>
            <person name="Jeske O."/>
            <person name="Meyerdierks A."/>
            <person name="Storesund J.E."/>
            <person name="Kallscheuer N."/>
            <person name="Luecker S."/>
            <person name="Lage O.M."/>
            <person name="Pohl T."/>
            <person name="Merkel B.J."/>
            <person name="Hornburger P."/>
            <person name="Mueller R.-W."/>
            <person name="Bruemmer F."/>
            <person name="Labrenz M."/>
            <person name="Spormann A.M."/>
            <person name="Op den Camp H."/>
            <person name="Overmann J."/>
            <person name="Amann R."/>
            <person name="Jetten M.S.M."/>
            <person name="Mascher T."/>
            <person name="Medema M.H."/>
            <person name="Devos D.P."/>
            <person name="Kaster A.-K."/>
            <person name="Ovreas L."/>
            <person name="Rohde M."/>
            <person name="Galperin M.Y."/>
            <person name="Jogler C."/>
        </authorList>
    </citation>
    <scope>NUCLEOTIDE SEQUENCE [LARGE SCALE GENOMIC DNA]</scope>
    <source>
        <strain evidence="2 3">I41</strain>
    </source>
</reference>
<evidence type="ECO:0000256" key="1">
    <source>
        <dbReference type="SAM" id="Coils"/>
    </source>
</evidence>
<gene>
    <name evidence="2" type="ORF">I41_01310</name>
</gene>
<sequence>MKGKKHSLEQIVKKLREADAMIAGGKTVGQVCQSLEISEQTLSRWRHQYGGMKSEEAKRLKELDEENKRLKKLLAEAELDKAILKEALRGNY</sequence>